<reference evidence="3 4" key="1">
    <citation type="submission" date="2020-02" db="EMBL/GenBank/DDBJ databases">
        <title>Paenibacillus sp. nov., isolated from rhizosphere soil of tomato.</title>
        <authorList>
            <person name="Weon H.-Y."/>
            <person name="Lee S.A."/>
        </authorList>
    </citation>
    <scope>NUCLEOTIDE SEQUENCE [LARGE SCALE GENOMIC DNA]</scope>
    <source>
        <strain evidence="3 4">14171R-81</strain>
    </source>
</reference>
<feature type="domain" description="DUF4179" evidence="2">
    <location>
        <begin position="41"/>
        <end position="128"/>
    </location>
</feature>
<organism evidence="3 4">
    <name type="scientific">Paenibacillus rhizovicinus</name>
    <dbReference type="NCBI Taxonomy" id="2704463"/>
    <lineage>
        <taxon>Bacteria</taxon>
        <taxon>Bacillati</taxon>
        <taxon>Bacillota</taxon>
        <taxon>Bacilli</taxon>
        <taxon>Bacillales</taxon>
        <taxon>Paenibacillaceae</taxon>
        <taxon>Paenibacillus</taxon>
    </lineage>
</organism>
<accession>A0A6C0NUX3</accession>
<dbReference type="InterPro" id="IPR025436">
    <property type="entry name" value="DUF4179"/>
</dbReference>
<evidence type="ECO:0000256" key="1">
    <source>
        <dbReference type="SAM" id="Phobius"/>
    </source>
</evidence>
<gene>
    <name evidence="3" type="ORF">GZH47_03050</name>
</gene>
<keyword evidence="1" id="KW-0472">Membrane</keyword>
<dbReference type="Gene3D" id="2.60.40.1630">
    <property type="entry name" value="bacillus anthracis domain"/>
    <property type="match status" value="1"/>
</dbReference>
<proteinExistence type="predicted"/>
<feature type="transmembrane region" description="Helical" evidence="1">
    <location>
        <begin position="45"/>
        <end position="65"/>
    </location>
</feature>
<dbReference type="KEGG" id="prz:GZH47_03050"/>
<evidence type="ECO:0000313" key="3">
    <source>
        <dbReference type="EMBL" id="QHW29911.1"/>
    </source>
</evidence>
<sequence>MNTIEEKFNQHKENLNQIKAPSEMEDRLRQALHRVPAKKPKRKRAWTWSLTAAAALMLFVLVYQYPAFAYYGGKLLNRNDLYSLSFSELAEQGYGQTVGKSKTLKDGTVLTINGVIADDNAFLMYYTIDLPEGQTFKIEDASRFDIYKIKGFLTDSHSTEGGSNFNKDRTQLQGIQKFEPVSPFSRTLTVEFSEWLEAGTTEKAGKKATYPISFKFEANKAMKSMIQKDLAISVPVDQGKIVYDSITASPTATVIKGHYEMDNGEPPRYPGTTKLTVNGGEVNSVGMRTKLLLDKITDFELDYDVLPSDKIESMDIVLENFTGYQKVTEPISLTSPSDRSIRIGTEKVFVRSVTKTASGYDIDIARAQFTQLDTDHLFVQAGGKQVPIASISQARPWDLGNNNVFWEQTYAVKTADKPELLLLTGFHYIKPYKKTVSIPIGTDK</sequence>
<dbReference type="Pfam" id="PF13786">
    <property type="entry name" value="DUF4179"/>
    <property type="match status" value="1"/>
</dbReference>
<dbReference type="Proteomes" id="UP000479114">
    <property type="component" value="Chromosome"/>
</dbReference>
<evidence type="ECO:0000259" key="2">
    <source>
        <dbReference type="Pfam" id="PF13786"/>
    </source>
</evidence>
<name>A0A6C0NUX3_9BACL</name>
<protein>
    <submittedName>
        <fullName evidence="3">DUF4179 domain-containing protein</fullName>
    </submittedName>
</protein>
<keyword evidence="4" id="KW-1185">Reference proteome</keyword>
<dbReference type="RefSeq" id="WP_162638480.1">
    <property type="nucleotide sequence ID" value="NZ_CP048286.1"/>
</dbReference>
<keyword evidence="1" id="KW-1133">Transmembrane helix</keyword>
<evidence type="ECO:0000313" key="4">
    <source>
        <dbReference type="Proteomes" id="UP000479114"/>
    </source>
</evidence>
<keyword evidence="1" id="KW-0812">Transmembrane</keyword>
<dbReference type="AlphaFoldDB" id="A0A6C0NUX3"/>
<dbReference type="EMBL" id="CP048286">
    <property type="protein sequence ID" value="QHW29911.1"/>
    <property type="molecule type" value="Genomic_DNA"/>
</dbReference>